<evidence type="ECO:0000313" key="3">
    <source>
        <dbReference type="Proteomes" id="UP001626550"/>
    </source>
</evidence>
<sequence length="239" mass="26079">MVEHFTKKYGTVTEGGVRAMTASESLAKSKSALMPNHNILSRRIQDYMGDRWANFQRSFNHQYQQQNASKNNTSGNATVISSGGSNSSSKNGPSASQIHKTPSNRVPSLEVCQAKTTTVSFAAEDEAATRLLTNESATAELDEGEGPDFCGMCGQLEPPASSLTESEGGAEETQVIDWTRCDFCNRWVHLNSVCSRGSIIGENDFMCKICNQQRQANPPSPKRPCSEEDSLEEEIITLS</sequence>
<keyword evidence="3" id="KW-1185">Reference proteome</keyword>
<feature type="compositionally biased region" description="Polar residues" evidence="1">
    <location>
        <begin position="63"/>
        <end position="80"/>
    </location>
</feature>
<dbReference type="AlphaFoldDB" id="A0ABD2QNR5"/>
<evidence type="ECO:0000313" key="2">
    <source>
        <dbReference type="EMBL" id="KAL3321167.1"/>
    </source>
</evidence>
<organism evidence="2 3">
    <name type="scientific">Cichlidogyrus casuarinus</name>
    <dbReference type="NCBI Taxonomy" id="1844966"/>
    <lineage>
        <taxon>Eukaryota</taxon>
        <taxon>Metazoa</taxon>
        <taxon>Spiralia</taxon>
        <taxon>Lophotrochozoa</taxon>
        <taxon>Platyhelminthes</taxon>
        <taxon>Monogenea</taxon>
        <taxon>Monopisthocotylea</taxon>
        <taxon>Dactylogyridea</taxon>
        <taxon>Ancyrocephalidae</taxon>
        <taxon>Cichlidogyrus</taxon>
    </lineage>
</organism>
<reference evidence="2 3" key="1">
    <citation type="submission" date="2024-11" db="EMBL/GenBank/DDBJ databases">
        <title>Adaptive evolution of stress response genes in parasites aligns with host niche diversity.</title>
        <authorList>
            <person name="Hahn C."/>
            <person name="Resl P."/>
        </authorList>
    </citation>
    <scope>NUCLEOTIDE SEQUENCE [LARGE SCALE GENOMIC DNA]</scope>
    <source>
        <strain evidence="2">EGGRZ-B1_66</strain>
        <tissue evidence="2">Body</tissue>
    </source>
</reference>
<gene>
    <name evidence="2" type="ORF">Ciccas_000162</name>
</gene>
<dbReference type="Gene3D" id="3.30.40.10">
    <property type="entry name" value="Zinc/RING finger domain, C3HC4 (zinc finger)"/>
    <property type="match status" value="1"/>
</dbReference>
<feature type="compositionally biased region" description="Low complexity" evidence="1">
    <location>
        <begin position="81"/>
        <end position="96"/>
    </location>
</feature>
<dbReference type="EMBL" id="JBJKFK010000008">
    <property type="protein sequence ID" value="KAL3321167.1"/>
    <property type="molecule type" value="Genomic_DNA"/>
</dbReference>
<protein>
    <submittedName>
        <fullName evidence="2">Uncharacterized protein</fullName>
    </submittedName>
</protein>
<dbReference type="Proteomes" id="UP001626550">
    <property type="component" value="Unassembled WGS sequence"/>
</dbReference>
<name>A0ABD2QNR5_9PLAT</name>
<feature type="compositionally biased region" description="Acidic residues" evidence="1">
    <location>
        <begin position="227"/>
        <end position="239"/>
    </location>
</feature>
<feature type="region of interest" description="Disordered" evidence="1">
    <location>
        <begin position="63"/>
        <end position="109"/>
    </location>
</feature>
<proteinExistence type="predicted"/>
<evidence type="ECO:0000256" key="1">
    <source>
        <dbReference type="SAM" id="MobiDB-lite"/>
    </source>
</evidence>
<dbReference type="InterPro" id="IPR013083">
    <property type="entry name" value="Znf_RING/FYVE/PHD"/>
</dbReference>
<feature type="region of interest" description="Disordered" evidence="1">
    <location>
        <begin position="214"/>
        <end position="239"/>
    </location>
</feature>
<accession>A0ABD2QNR5</accession>
<feature type="compositionally biased region" description="Polar residues" evidence="1">
    <location>
        <begin position="97"/>
        <end position="106"/>
    </location>
</feature>
<comment type="caution">
    <text evidence="2">The sequence shown here is derived from an EMBL/GenBank/DDBJ whole genome shotgun (WGS) entry which is preliminary data.</text>
</comment>